<sequence length="196" mass="22259">MTADPESPRRVRLEADDRREQLITVAMKLFAGKPYDHVSTADITEAAGTTRTNLNYHFGNKRKLYLEALRRFATLPSTLPRDVGEGAIEDSVDRLFGRWLDFVECNHEAFMALYYAQRSTAGDDVKVLLETALAAWEDRLLSVLQLPSDDIVARARVRAFQAMVGVATQEWLEHRVLSKVQVKELLTRTLLELGRL</sequence>
<keyword evidence="1 2" id="KW-0238">DNA-binding</keyword>
<geneLocation type="plasmid" evidence="4 5">
    <name>pGD02.2.1</name>
</geneLocation>
<dbReference type="PROSITE" id="PS50977">
    <property type="entry name" value="HTH_TETR_2"/>
    <property type="match status" value="1"/>
</dbReference>
<dbReference type="InterPro" id="IPR009057">
    <property type="entry name" value="Homeodomain-like_sf"/>
</dbReference>
<name>A0AA46X184_RHORH</name>
<evidence type="ECO:0000259" key="3">
    <source>
        <dbReference type="PROSITE" id="PS50977"/>
    </source>
</evidence>
<dbReference type="InterPro" id="IPR001647">
    <property type="entry name" value="HTH_TetR"/>
</dbReference>
<evidence type="ECO:0000313" key="4">
    <source>
        <dbReference type="EMBL" id="UZF48228.1"/>
    </source>
</evidence>
<dbReference type="PANTHER" id="PTHR30055:SF174">
    <property type="entry name" value="TRANSCRIPTIONAL REGULATORY PROTEIN (PROBABLY TETR-FAMILY)-RELATED"/>
    <property type="match status" value="1"/>
</dbReference>
<dbReference type="PRINTS" id="PR00455">
    <property type="entry name" value="HTHTETR"/>
</dbReference>
<dbReference type="EMBL" id="CP083975">
    <property type="protein sequence ID" value="UZF48228.1"/>
    <property type="molecule type" value="Genomic_DNA"/>
</dbReference>
<gene>
    <name evidence="4" type="ORF">KUM34_028145</name>
</gene>
<evidence type="ECO:0000256" key="2">
    <source>
        <dbReference type="PROSITE-ProRule" id="PRU00335"/>
    </source>
</evidence>
<dbReference type="PANTHER" id="PTHR30055">
    <property type="entry name" value="HTH-TYPE TRANSCRIPTIONAL REGULATOR RUTR"/>
    <property type="match status" value="1"/>
</dbReference>
<protein>
    <submittedName>
        <fullName evidence="4">TetR/AcrR family transcriptional regulator</fullName>
    </submittedName>
</protein>
<dbReference type="InterPro" id="IPR050109">
    <property type="entry name" value="HTH-type_TetR-like_transc_reg"/>
</dbReference>
<dbReference type="AlphaFoldDB" id="A0AA46X184"/>
<dbReference type="GO" id="GO:0000976">
    <property type="term" value="F:transcription cis-regulatory region binding"/>
    <property type="evidence" value="ECO:0007669"/>
    <property type="project" value="TreeGrafter"/>
</dbReference>
<dbReference type="RefSeq" id="WP_229583284.1">
    <property type="nucleotide sequence ID" value="NZ_CP083975.1"/>
</dbReference>
<dbReference type="Proteomes" id="UP001162740">
    <property type="component" value="Plasmid pGD02.2.1"/>
</dbReference>
<evidence type="ECO:0000256" key="1">
    <source>
        <dbReference type="ARBA" id="ARBA00023125"/>
    </source>
</evidence>
<accession>A0AA46X184</accession>
<dbReference type="GO" id="GO:0003700">
    <property type="term" value="F:DNA-binding transcription factor activity"/>
    <property type="evidence" value="ECO:0007669"/>
    <property type="project" value="TreeGrafter"/>
</dbReference>
<dbReference type="SUPFAM" id="SSF46689">
    <property type="entry name" value="Homeodomain-like"/>
    <property type="match status" value="1"/>
</dbReference>
<keyword evidence="4" id="KW-0614">Plasmid</keyword>
<reference evidence="4 5" key="1">
    <citation type="journal article" date="2021" name="Front. Microbiol.">
        <title>Bacterial Transformation of Aromatic Monomers in Softwood Black Liquor.</title>
        <authorList>
            <person name="Navas L.E."/>
            <person name="Dexter G."/>
            <person name="Liu J."/>
            <person name="Levy-Booth D."/>
            <person name="Cho M."/>
            <person name="Jang S.K."/>
            <person name="Mansfield S.D."/>
            <person name="Renneckar S."/>
            <person name="Mohn W.W."/>
            <person name="Eltis L.D."/>
        </authorList>
    </citation>
    <scope>NUCLEOTIDE SEQUENCE [LARGE SCALE GENOMIC DNA]</scope>
    <source>
        <strain evidence="4 5">GD02</strain>
    </source>
</reference>
<feature type="domain" description="HTH tetR-type" evidence="3">
    <location>
        <begin position="16"/>
        <end position="76"/>
    </location>
</feature>
<feature type="DNA-binding region" description="H-T-H motif" evidence="2">
    <location>
        <begin position="39"/>
        <end position="58"/>
    </location>
</feature>
<dbReference type="Pfam" id="PF00440">
    <property type="entry name" value="TetR_N"/>
    <property type="match status" value="1"/>
</dbReference>
<dbReference type="Gene3D" id="1.10.357.10">
    <property type="entry name" value="Tetracycline Repressor, domain 2"/>
    <property type="match status" value="1"/>
</dbReference>
<organism evidence="4 5">
    <name type="scientific">Rhodococcus rhodochrous</name>
    <dbReference type="NCBI Taxonomy" id="1829"/>
    <lineage>
        <taxon>Bacteria</taxon>
        <taxon>Bacillati</taxon>
        <taxon>Actinomycetota</taxon>
        <taxon>Actinomycetes</taxon>
        <taxon>Mycobacteriales</taxon>
        <taxon>Nocardiaceae</taxon>
        <taxon>Rhodococcus</taxon>
    </lineage>
</organism>
<proteinExistence type="predicted"/>
<evidence type="ECO:0000313" key="5">
    <source>
        <dbReference type="Proteomes" id="UP001162740"/>
    </source>
</evidence>